<dbReference type="InterPro" id="IPR003423">
    <property type="entry name" value="OMP_efflux"/>
</dbReference>
<evidence type="ECO:0000256" key="1">
    <source>
        <dbReference type="ARBA" id="ARBA00007613"/>
    </source>
</evidence>
<evidence type="ECO:0000313" key="3">
    <source>
        <dbReference type="EMBL" id="MFC3105278.1"/>
    </source>
</evidence>
<evidence type="ECO:0000313" key="4">
    <source>
        <dbReference type="Proteomes" id="UP001595462"/>
    </source>
</evidence>
<dbReference type="EMBL" id="JBHRSS010000008">
    <property type="protein sequence ID" value="MFC3105278.1"/>
    <property type="molecule type" value="Genomic_DNA"/>
</dbReference>
<dbReference type="Proteomes" id="UP001595462">
    <property type="component" value="Unassembled WGS sequence"/>
</dbReference>
<feature type="coiled-coil region" evidence="2">
    <location>
        <begin position="331"/>
        <end position="383"/>
    </location>
</feature>
<keyword evidence="4" id="KW-1185">Reference proteome</keyword>
<proteinExistence type="inferred from homology"/>
<sequence length="461" mass="50316">MTIGPLAQALSVSLSMRAQSRRVLFIHSFLLLATLLVVGSNTALAEDALPKSSRLDVDSLVASVLQQNAGIQALRATVGAAEARVTPAGSLPDPQLSVAVAPETLDGLDTPAGRTRGPNARFEISQEIPWPGTLGLRADAARKNAQAASQSVASLRLRLVAATRVLYADWRYVHRALKINKANQQLVEDLYNVAESRYAAGLGQQQDVLQAAVQRQRLKHQAIQFQRLRRDVGAKINRLLTSAPTDAIAPPSALPVLGPIVDFDALRQQAIASHPELAKIERQLAARKDREALAHKAFYPDFKVFGGYNSLWDAREKRWVVGVGVSLPLDRSKYRARLDEAQAQITQSEFELQDQRAELLSELEQAYDAAEEAKHTIALYEKQLAPLARANLSAARATYGAGDGSFLDVMTAEEKQLDIDLNLERARADYFAARAQLARWSGAGLDSTPADTGLNLDMFFQ</sequence>
<evidence type="ECO:0000256" key="2">
    <source>
        <dbReference type="SAM" id="Coils"/>
    </source>
</evidence>
<dbReference type="SUPFAM" id="SSF56954">
    <property type="entry name" value="Outer membrane efflux proteins (OEP)"/>
    <property type="match status" value="1"/>
</dbReference>
<name>A0ABV7ER97_9GAMM</name>
<dbReference type="Pfam" id="PF02321">
    <property type="entry name" value="OEP"/>
    <property type="match status" value="2"/>
</dbReference>
<protein>
    <submittedName>
        <fullName evidence="3">TolC family protein</fullName>
    </submittedName>
</protein>
<gene>
    <name evidence="3" type="ORF">ACFOSU_15460</name>
</gene>
<comment type="caution">
    <text evidence="3">The sequence shown here is derived from an EMBL/GenBank/DDBJ whole genome shotgun (WGS) entry which is preliminary data.</text>
</comment>
<organism evidence="3 4">
    <name type="scientific">Salinisphaera aquimarina</name>
    <dbReference type="NCBI Taxonomy" id="2094031"/>
    <lineage>
        <taxon>Bacteria</taxon>
        <taxon>Pseudomonadati</taxon>
        <taxon>Pseudomonadota</taxon>
        <taxon>Gammaproteobacteria</taxon>
        <taxon>Salinisphaerales</taxon>
        <taxon>Salinisphaeraceae</taxon>
        <taxon>Salinisphaera</taxon>
    </lineage>
</organism>
<reference evidence="4" key="1">
    <citation type="journal article" date="2019" name="Int. J. Syst. Evol. Microbiol.">
        <title>The Global Catalogue of Microorganisms (GCM) 10K type strain sequencing project: providing services to taxonomists for standard genome sequencing and annotation.</title>
        <authorList>
            <consortium name="The Broad Institute Genomics Platform"/>
            <consortium name="The Broad Institute Genome Sequencing Center for Infectious Disease"/>
            <person name="Wu L."/>
            <person name="Ma J."/>
        </authorList>
    </citation>
    <scope>NUCLEOTIDE SEQUENCE [LARGE SCALE GENOMIC DNA]</scope>
    <source>
        <strain evidence="4">KCTC 52640</strain>
    </source>
</reference>
<dbReference type="Gene3D" id="1.20.1600.10">
    <property type="entry name" value="Outer membrane efflux proteins (OEP)"/>
    <property type="match status" value="1"/>
</dbReference>
<dbReference type="PANTHER" id="PTHR30203">
    <property type="entry name" value="OUTER MEMBRANE CATION EFFLUX PROTEIN"/>
    <property type="match status" value="1"/>
</dbReference>
<dbReference type="PANTHER" id="PTHR30203:SF24">
    <property type="entry name" value="BLR4935 PROTEIN"/>
    <property type="match status" value="1"/>
</dbReference>
<accession>A0ABV7ER97</accession>
<dbReference type="InterPro" id="IPR010131">
    <property type="entry name" value="MdtP/NodT-like"/>
</dbReference>
<comment type="similarity">
    <text evidence="1">Belongs to the outer membrane factor (OMF) (TC 1.B.17) family.</text>
</comment>
<keyword evidence="2" id="KW-0175">Coiled coil</keyword>
<dbReference type="RefSeq" id="WP_380690838.1">
    <property type="nucleotide sequence ID" value="NZ_JBHRSS010000008.1"/>
</dbReference>